<keyword evidence="5 8" id="KW-1278">Translocase</keyword>
<dbReference type="GO" id="GO:0031676">
    <property type="term" value="C:plasma membrane-derived thylakoid membrane"/>
    <property type="evidence" value="ECO:0007669"/>
    <property type="project" value="UniProtKB-SubCell"/>
</dbReference>
<dbReference type="PANTHER" id="PTHR35515:SF1">
    <property type="entry name" value="NAD(P)H-QUINONE OXIDOREDUCTASE SUBUNIT N, CHLOROPLASTIC"/>
    <property type="match status" value="1"/>
</dbReference>
<dbReference type="RefSeq" id="WP_073548981.1">
    <property type="nucleotide sequence ID" value="NZ_CAWMVK010000040.1"/>
</dbReference>
<dbReference type="STRING" id="247279.NIES1031_08300"/>
<keyword evidence="4 8" id="KW-0618">Plastoquinone</keyword>
<organism evidence="9 10">
    <name type="scientific">Chroogloeocystis siderophila 5.2 s.c.1</name>
    <dbReference type="NCBI Taxonomy" id="247279"/>
    <lineage>
        <taxon>Bacteria</taxon>
        <taxon>Bacillati</taxon>
        <taxon>Cyanobacteriota</taxon>
        <taxon>Cyanophyceae</taxon>
        <taxon>Oscillatoriophycideae</taxon>
        <taxon>Chroococcales</taxon>
        <taxon>Chroococcaceae</taxon>
        <taxon>Chroogloeocystis</taxon>
    </lineage>
</organism>
<evidence type="ECO:0000256" key="1">
    <source>
        <dbReference type="ARBA" id="ARBA00022448"/>
    </source>
</evidence>
<accession>A0A1U7HUQ4</accession>
<dbReference type="GO" id="GO:0048038">
    <property type="term" value="F:quinone binding"/>
    <property type="evidence" value="ECO:0007669"/>
    <property type="project" value="UniProtKB-KW"/>
</dbReference>
<comment type="catalytic activity">
    <reaction evidence="8">
        <text>a plastoquinone + NADH + (n+1) H(+)(in) = a plastoquinol + NAD(+) + n H(+)(out)</text>
        <dbReference type="Rhea" id="RHEA:42608"/>
        <dbReference type="Rhea" id="RHEA-COMP:9561"/>
        <dbReference type="Rhea" id="RHEA-COMP:9562"/>
        <dbReference type="ChEBI" id="CHEBI:15378"/>
        <dbReference type="ChEBI" id="CHEBI:17757"/>
        <dbReference type="ChEBI" id="CHEBI:57540"/>
        <dbReference type="ChEBI" id="CHEBI:57945"/>
        <dbReference type="ChEBI" id="CHEBI:62192"/>
    </reaction>
</comment>
<evidence type="ECO:0000256" key="7">
    <source>
        <dbReference type="ARBA" id="ARBA00023136"/>
    </source>
</evidence>
<proteinExistence type="inferred from homology"/>
<dbReference type="Pfam" id="PF11909">
    <property type="entry name" value="NdhN"/>
    <property type="match status" value="1"/>
</dbReference>
<comment type="subunit">
    <text evidence="8">NDH-1 can be composed of about 15 different subunits; different subcomplexes with different compositions have been identified which probably have different functions.</text>
</comment>
<keyword evidence="10" id="KW-1185">Reference proteome</keyword>
<comment type="function">
    <text evidence="8">NDH-1 shuttles electrons from an unknown electron donor, via FMN and iron-sulfur (Fe-S) centers, to quinones in the respiratory and/or the photosynthetic chain. The immediate electron acceptor for the enzyme in this species is believed to be plastoquinone. Couples the redox reaction to proton translocation, and thus conserves the redox energy in a proton gradient. Cyanobacterial NDH-1 also plays a role in inorganic carbon-concentration.</text>
</comment>
<comment type="catalytic activity">
    <reaction evidence="8">
        <text>a plastoquinone + NADPH + (n+1) H(+)(in) = a plastoquinol + NADP(+) + n H(+)(out)</text>
        <dbReference type="Rhea" id="RHEA:42612"/>
        <dbReference type="Rhea" id="RHEA-COMP:9561"/>
        <dbReference type="Rhea" id="RHEA-COMP:9562"/>
        <dbReference type="ChEBI" id="CHEBI:15378"/>
        <dbReference type="ChEBI" id="CHEBI:17757"/>
        <dbReference type="ChEBI" id="CHEBI:57783"/>
        <dbReference type="ChEBI" id="CHEBI:58349"/>
        <dbReference type="ChEBI" id="CHEBI:62192"/>
    </reaction>
</comment>
<evidence type="ECO:0000256" key="6">
    <source>
        <dbReference type="ARBA" id="ARBA00023027"/>
    </source>
</evidence>
<dbReference type="OrthoDB" id="510798at2"/>
<dbReference type="AlphaFoldDB" id="A0A1U7HUQ4"/>
<dbReference type="PANTHER" id="PTHR35515">
    <property type="entry name" value="NAD(P)H-QUINONE OXIDOREDUCTASE SUBUNIT N, CHLOROPLASTIC"/>
    <property type="match status" value="1"/>
</dbReference>
<name>A0A1U7HUQ4_9CHRO</name>
<evidence type="ECO:0000313" key="10">
    <source>
        <dbReference type="Proteomes" id="UP000185984"/>
    </source>
</evidence>
<comment type="caution">
    <text evidence="9">The sequence shown here is derived from an EMBL/GenBank/DDBJ whole genome shotgun (WGS) entry which is preliminary data.</text>
</comment>
<dbReference type="GO" id="GO:0016655">
    <property type="term" value="F:oxidoreductase activity, acting on NAD(P)H, quinone or similar compound as acceptor"/>
    <property type="evidence" value="ECO:0007669"/>
    <property type="project" value="UniProtKB-UniRule"/>
</dbReference>
<keyword evidence="8" id="KW-0793">Thylakoid</keyword>
<gene>
    <name evidence="8" type="primary">ndhN</name>
    <name evidence="9" type="ORF">NIES1031_08300</name>
</gene>
<keyword evidence="3 8" id="KW-0521">NADP</keyword>
<dbReference type="HAMAP" id="MF_01353">
    <property type="entry name" value="NDH1_NDH1N"/>
    <property type="match status" value="1"/>
</dbReference>
<keyword evidence="7 8" id="KW-0472">Membrane</keyword>
<dbReference type="InterPro" id="IPR020874">
    <property type="entry name" value="NAD(P)H-quinone_OxRdtase_su_N"/>
</dbReference>
<evidence type="ECO:0000256" key="8">
    <source>
        <dbReference type="HAMAP-Rule" id="MF_01353"/>
    </source>
</evidence>
<dbReference type="EMBL" id="MRCC01000006">
    <property type="protein sequence ID" value="OKH27301.1"/>
    <property type="molecule type" value="Genomic_DNA"/>
</dbReference>
<evidence type="ECO:0000256" key="4">
    <source>
        <dbReference type="ARBA" id="ARBA00022957"/>
    </source>
</evidence>
<evidence type="ECO:0000256" key="3">
    <source>
        <dbReference type="ARBA" id="ARBA00022857"/>
    </source>
</evidence>
<keyword evidence="2 8" id="KW-0874">Quinone</keyword>
<evidence type="ECO:0000313" key="9">
    <source>
        <dbReference type="EMBL" id="OKH27301.1"/>
    </source>
</evidence>
<sequence>MALIVIGNKFIKDLEKSGALGVYVPLEGGFEGRYQRRLRAAGYTTLHITARSLGDVAAYLTKVHGVRPPHLGKKSVGKGAAVGNIYYAPPIVSYHLQQLPPKSKGLVLWMIEGHILSNQEIEYLAKLPSLEPRVKVVLERGGDRYFRWTPLQDTLPTSYQSA</sequence>
<dbReference type="Proteomes" id="UP000185984">
    <property type="component" value="Unassembled WGS sequence"/>
</dbReference>
<comment type="subcellular location">
    <subcellularLocation>
        <location evidence="8">Cellular thylakoid membrane</location>
        <topology evidence="8">Peripheral membrane protein</topology>
        <orientation evidence="8">Cytoplasmic side</orientation>
    </subcellularLocation>
</comment>
<keyword evidence="6 8" id="KW-0520">NAD</keyword>
<reference evidence="9 10" key="1">
    <citation type="submission" date="2016-11" db="EMBL/GenBank/DDBJ databases">
        <title>Draft Genome Sequences of Nine Cyanobacterial Strains from Diverse Habitats.</title>
        <authorList>
            <person name="Zhu T."/>
            <person name="Hou S."/>
            <person name="Lu X."/>
            <person name="Hess W.R."/>
        </authorList>
    </citation>
    <scope>NUCLEOTIDE SEQUENCE [LARGE SCALE GENOMIC DNA]</scope>
    <source>
        <strain evidence="9 10">5.2 s.c.1</strain>
    </source>
</reference>
<dbReference type="EC" id="7.1.1.-" evidence="8"/>
<keyword evidence="1 8" id="KW-0813">Transport</keyword>
<comment type="similarity">
    <text evidence="8">Belongs to the complex I NdhN subunit family.</text>
</comment>
<evidence type="ECO:0000256" key="5">
    <source>
        <dbReference type="ARBA" id="ARBA00022967"/>
    </source>
</evidence>
<protein>
    <recommendedName>
        <fullName evidence="8">NAD(P)H-quinone oxidoreductase subunit N</fullName>
        <ecNumber evidence="8">7.1.1.-</ecNumber>
    </recommendedName>
    <alternativeName>
        <fullName evidence="8">NAD(P)H dehydrogenase I subunit N</fullName>
        <shortName evidence="8">NDH-1 subunit N</shortName>
        <shortName evidence="8">NDH-N</shortName>
    </alternativeName>
</protein>
<evidence type="ECO:0000256" key="2">
    <source>
        <dbReference type="ARBA" id="ARBA00022719"/>
    </source>
</evidence>